<keyword evidence="3" id="KW-1185">Reference proteome</keyword>
<reference evidence="2" key="1">
    <citation type="submission" date="2023-10" db="EMBL/GenBank/DDBJ databases">
        <authorList>
            <person name="Guldener U."/>
        </authorList>
    </citation>
    <scope>NUCLEOTIDE SEQUENCE</scope>
    <source>
        <strain evidence="2">Mp4</strain>
    </source>
</reference>
<dbReference type="EMBL" id="OAPG01000001">
    <property type="protein sequence ID" value="SNX82053.1"/>
    <property type="molecule type" value="Genomic_DNA"/>
</dbReference>
<accession>A0AAJ4XH51</accession>
<evidence type="ECO:0000313" key="2">
    <source>
        <dbReference type="EMBL" id="SNX82053.1"/>
    </source>
</evidence>
<proteinExistence type="predicted"/>
<comment type="caution">
    <text evidence="2">The sequence shown here is derived from an EMBL/GenBank/DDBJ whole genome shotgun (WGS) entry which is preliminary data.</text>
</comment>
<evidence type="ECO:0000313" key="3">
    <source>
        <dbReference type="Proteomes" id="UP001294444"/>
    </source>
</evidence>
<dbReference type="Proteomes" id="UP001294444">
    <property type="component" value="Unassembled WGS sequence"/>
</dbReference>
<sequence length="104" mass="11305">MSCLIARQRMECNWAREFFASTSWRKALSGYGERERVTRADVELAESLFHGGLIADSSESPGYNLVPLGTHQSESVAFASKLEPSCSGKGTELSDSRSHSSSSS</sequence>
<evidence type="ECO:0000256" key="1">
    <source>
        <dbReference type="SAM" id="MobiDB-lite"/>
    </source>
</evidence>
<name>A0AAJ4XH51_9BASI</name>
<gene>
    <name evidence="2" type="ORF">MEPE_00759</name>
</gene>
<organism evidence="2 3">
    <name type="scientific">Melanopsichium pennsylvanicum</name>
    <dbReference type="NCBI Taxonomy" id="63383"/>
    <lineage>
        <taxon>Eukaryota</taxon>
        <taxon>Fungi</taxon>
        <taxon>Dikarya</taxon>
        <taxon>Basidiomycota</taxon>
        <taxon>Ustilaginomycotina</taxon>
        <taxon>Ustilaginomycetes</taxon>
        <taxon>Ustilaginales</taxon>
        <taxon>Ustilaginaceae</taxon>
        <taxon>Melanopsichium</taxon>
    </lineage>
</organism>
<dbReference type="AlphaFoldDB" id="A0AAJ4XH51"/>
<feature type="region of interest" description="Disordered" evidence="1">
    <location>
        <begin position="83"/>
        <end position="104"/>
    </location>
</feature>
<protein>
    <submittedName>
        <fullName evidence="2">Uncharacterized protein</fullName>
    </submittedName>
</protein>